<dbReference type="Proteomes" id="UP001303889">
    <property type="component" value="Unassembled WGS sequence"/>
</dbReference>
<dbReference type="AlphaFoldDB" id="A0AAN6MRQ9"/>
<gene>
    <name evidence="2" type="ORF">C8A05DRAFT_12905</name>
</gene>
<proteinExistence type="predicted"/>
<organism evidence="2 3">
    <name type="scientific">Staphylotrichum tortipilum</name>
    <dbReference type="NCBI Taxonomy" id="2831512"/>
    <lineage>
        <taxon>Eukaryota</taxon>
        <taxon>Fungi</taxon>
        <taxon>Dikarya</taxon>
        <taxon>Ascomycota</taxon>
        <taxon>Pezizomycotina</taxon>
        <taxon>Sordariomycetes</taxon>
        <taxon>Sordariomycetidae</taxon>
        <taxon>Sordariales</taxon>
        <taxon>Chaetomiaceae</taxon>
        <taxon>Staphylotrichum</taxon>
    </lineage>
</organism>
<feature type="compositionally biased region" description="Low complexity" evidence="1">
    <location>
        <begin position="9"/>
        <end position="42"/>
    </location>
</feature>
<accession>A0AAN6MRQ9</accession>
<dbReference type="EMBL" id="MU855364">
    <property type="protein sequence ID" value="KAK3905264.1"/>
    <property type="molecule type" value="Genomic_DNA"/>
</dbReference>
<comment type="caution">
    <text evidence="2">The sequence shown here is derived from an EMBL/GenBank/DDBJ whole genome shotgun (WGS) entry which is preliminary data.</text>
</comment>
<evidence type="ECO:0000313" key="3">
    <source>
        <dbReference type="Proteomes" id="UP001303889"/>
    </source>
</evidence>
<keyword evidence="3" id="KW-1185">Reference proteome</keyword>
<feature type="region of interest" description="Disordered" evidence="1">
    <location>
        <begin position="1"/>
        <end position="78"/>
    </location>
</feature>
<protein>
    <submittedName>
        <fullName evidence="2">Uncharacterized protein</fullName>
    </submittedName>
</protein>
<reference evidence="2" key="2">
    <citation type="submission" date="2023-05" db="EMBL/GenBank/DDBJ databases">
        <authorList>
            <consortium name="Lawrence Berkeley National Laboratory"/>
            <person name="Steindorff A."/>
            <person name="Hensen N."/>
            <person name="Bonometti L."/>
            <person name="Westerberg I."/>
            <person name="Brannstrom I.O."/>
            <person name="Guillou S."/>
            <person name="Cros-Aarteil S."/>
            <person name="Calhoun S."/>
            <person name="Haridas S."/>
            <person name="Kuo A."/>
            <person name="Mondo S."/>
            <person name="Pangilinan J."/>
            <person name="Riley R."/>
            <person name="Labutti K."/>
            <person name="Andreopoulos B."/>
            <person name="Lipzen A."/>
            <person name="Chen C."/>
            <person name="Yanf M."/>
            <person name="Daum C."/>
            <person name="Ng V."/>
            <person name="Clum A."/>
            <person name="Ohm R."/>
            <person name="Martin F."/>
            <person name="Silar P."/>
            <person name="Natvig D."/>
            <person name="Lalanne C."/>
            <person name="Gautier V."/>
            <person name="Ament-Velasquez S.L."/>
            <person name="Kruys A."/>
            <person name="Hutchinson M.I."/>
            <person name="Powell A.J."/>
            <person name="Barry K."/>
            <person name="Miller A.N."/>
            <person name="Grigoriev I.V."/>
            <person name="Debuchy R."/>
            <person name="Gladieux P."/>
            <person name="Thoren M.H."/>
            <person name="Johannesson H."/>
        </authorList>
    </citation>
    <scope>NUCLEOTIDE SEQUENCE</scope>
    <source>
        <strain evidence="2">CBS 103.79</strain>
    </source>
</reference>
<reference evidence="2" key="1">
    <citation type="journal article" date="2023" name="Mol. Phylogenet. Evol.">
        <title>Genome-scale phylogeny and comparative genomics of the fungal order Sordariales.</title>
        <authorList>
            <person name="Hensen N."/>
            <person name="Bonometti L."/>
            <person name="Westerberg I."/>
            <person name="Brannstrom I.O."/>
            <person name="Guillou S."/>
            <person name="Cros-Aarteil S."/>
            <person name="Calhoun S."/>
            <person name="Haridas S."/>
            <person name="Kuo A."/>
            <person name="Mondo S."/>
            <person name="Pangilinan J."/>
            <person name="Riley R."/>
            <person name="LaButti K."/>
            <person name="Andreopoulos B."/>
            <person name="Lipzen A."/>
            <person name="Chen C."/>
            <person name="Yan M."/>
            <person name="Daum C."/>
            <person name="Ng V."/>
            <person name="Clum A."/>
            <person name="Steindorff A."/>
            <person name="Ohm R.A."/>
            <person name="Martin F."/>
            <person name="Silar P."/>
            <person name="Natvig D.O."/>
            <person name="Lalanne C."/>
            <person name="Gautier V."/>
            <person name="Ament-Velasquez S.L."/>
            <person name="Kruys A."/>
            <person name="Hutchinson M.I."/>
            <person name="Powell A.J."/>
            <person name="Barry K."/>
            <person name="Miller A.N."/>
            <person name="Grigoriev I.V."/>
            <person name="Debuchy R."/>
            <person name="Gladieux P."/>
            <person name="Hiltunen Thoren M."/>
            <person name="Johannesson H."/>
        </authorList>
    </citation>
    <scope>NUCLEOTIDE SEQUENCE</scope>
    <source>
        <strain evidence="2">CBS 103.79</strain>
    </source>
</reference>
<evidence type="ECO:0000256" key="1">
    <source>
        <dbReference type="SAM" id="MobiDB-lite"/>
    </source>
</evidence>
<sequence>MNRQAVRSALGRAAAPHTTAAPARGLPLSTPTPTTFFPSAPAAVSRFTTTGGGGGGSSNSSSSSDNNDGGSSSRNGPRNAAVQKLAQLNRTPRNLDGVLADLKPRTHFTDRTGAGVDARSLRVALAGGPDAPAAGRGKVVWSQEEQAVIDRLEKGEVVPFEPSVTVDSLAGYGAAMATDASLGQVESAMRLMRLMTGGMAFNAESGVTADLKVVQKRYMAKMPIFVHSKEEKAWIESANPRLRIAEPNDATKKAIIGSAILGHYETHGFADIKNVKGTMANYHSRTFTYMGSDAQKFADKVLSLLPAQGTKKPAAAPARK</sequence>
<feature type="compositionally biased region" description="Low complexity" evidence="1">
    <location>
        <begin position="58"/>
        <end position="76"/>
    </location>
</feature>
<evidence type="ECO:0000313" key="2">
    <source>
        <dbReference type="EMBL" id="KAK3905264.1"/>
    </source>
</evidence>
<name>A0AAN6MRQ9_9PEZI</name>